<keyword evidence="3" id="KW-1185">Reference proteome</keyword>
<evidence type="ECO:0000313" key="2">
    <source>
        <dbReference type="EMBL" id="MCZ0865161.1"/>
    </source>
</evidence>
<dbReference type="AlphaFoldDB" id="A0A9J6RLF7"/>
<dbReference type="SUPFAM" id="SSF56935">
    <property type="entry name" value="Porins"/>
    <property type="match status" value="1"/>
</dbReference>
<dbReference type="InterPro" id="IPR023614">
    <property type="entry name" value="Porin_dom_sf"/>
</dbReference>
<dbReference type="InterPro" id="IPR010870">
    <property type="entry name" value="Porin_O/P"/>
</dbReference>
<evidence type="ECO:0000313" key="3">
    <source>
        <dbReference type="Proteomes" id="UP001069090"/>
    </source>
</evidence>
<gene>
    <name evidence="2" type="ORF">O0V09_08125</name>
</gene>
<dbReference type="RefSeq" id="WP_258331311.1">
    <property type="nucleotide sequence ID" value="NZ_JAPTGG010000005.1"/>
</dbReference>
<protein>
    <submittedName>
        <fullName evidence="2">OprO/OprP family phosphate-selective porin</fullName>
    </submittedName>
</protein>
<keyword evidence="1" id="KW-0732">Signal</keyword>
<reference evidence="2 3" key="1">
    <citation type="submission" date="2022-12" db="EMBL/GenBank/DDBJ databases">
        <title>Dasania phycosphaerae sp. nov., isolated from particulate material of the south coast of Korea.</title>
        <authorList>
            <person name="Jiang Y."/>
        </authorList>
    </citation>
    <scope>NUCLEOTIDE SEQUENCE [LARGE SCALE GENOMIC DNA]</scope>
    <source>
        <strain evidence="2 3">GY-19</strain>
    </source>
</reference>
<sequence>MKILLSEHKPHKPSLQKILALPFLCLGLMAASSNASAEAQKTLSAGVWGNYKYLPGDKANNNSGGEFGDEALIIYADGDAKDEGRWLYSAEMRIGPGSFTDPDNNSSGSEFAMHKAWVGWRWGDHYTLRVGKSQLPFGWKTSNFWPGDILLAGYGDQMDVGVKLSREQSKFNYDLAYYLADDWGGDSTDTLDDNGHWGSATTYRKVQTWVANGLWQATAQHALGLSLQAGQLQDLTGTPDKPTSGSHQAFALYYLGEIDNLFLKASYIQQTRDLPKAHWQTAMLPETIKNNRLAAELGYRHGPWTFYIDASAAQPKTQGNRVNTVTAYAPGFKYDYGPGWLYVEYLVQDGFIDRNGQVGEGDFDALYITLDFYL</sequence>
<evidence type="ECO:0000256" key="1">
    <source>
        <dbReference type="SAM" id="SignalP"/>
    </source>
</evidence>
<name>A0A9J6RLF7_9GAMM</name>
<organism evidence="2 3">
    <name type="scientific">Dasania phycosphaerae</name>
    <dbReference type="NCBI Taxonomy" id="2950436"/>
    <lineage>
        <taxon>Bacteria</taxon>
        <taxon>Pseudomonadati</taxon>
        <taxon>Pseudomonadota</taxon>
        <taxon>Gammaproteobacteria</taxon>
        <taxon>Cellvibrionales</taxon>
        <taxon>Spongiibacteraceae</taxon>
        <taxon>Dasania</taxon>
    </lineage>
</organism>
<dbReference type="EMBL" id="JAPTGG010000005">
    <property type="protein sequence ID" value="MCZ0865161.1"/>
    <property type="molecule type" value="Genomic_DNA"/>
</dbReference>
<proteinExistence type="predicted"/>
<accession>A0A9J6RLF7</accession>
<feature type="signal peptide" evidence="1">
    <location>
        <begin position="1"/>
        <end position="37"/>
    </location>
</feature>
<dbReference type="Gene3D" id="2.40.160.10">
    <property type="entry name" value="Porin"/>
    <property type="match status" value="1"/>
</dbReference>
<comment type="caution">
    <text evidence="2">The sequence shown here is derived from an EMBL/GenBank/DDBJ whole genome shotgun (WGS) entry which is preliminary data.</text>
</comment>
<dbReference type="Pfam" id="PF07396">
    <property type="entry name" value="Porin_O_P"/>
    <property type="match status" value="1"/>
</dbReference>
<feature type="chain" id="PRO_5039929250" evidence="1">
    <location>
        <begin position="38"/>
        <end position="374"/>
    </location>
</feature>
<dbReference type="Proteomes" id="UP001069090">
    <property type="component" value="Unassembled WGS sequence"/>
</dbReference>